<dbReference type="RefSeq" id="WP_034240011.1">
    <property type="nucleotide sequence ID" value="NZ_AQRA01000002.1"/>
</dbReference>
<dbReference type="InterPro" id="IPR019897">
    <property type="entry name" value="RidA_CS"/>
</dbReference>
<comment type="caution">
    <text evidence="2">The sequence shown here is derived from an EMBL/GenBank/DDBJ whole genome shotgun (WGS) entry which is preliminary data.</text>
</comment>
<gene>
    <name evidence="2" type="ORF">ATO12_09695</name>
</gene>
<dbReference type="Gene3D" id="3.30.1330.40">
    <property type="entry name" value="RutC-like"/>
    <property type="match status" value="1"/>
</dbReference>
<dbReference type="AlphaFoldDB" id="A0A023BYG5"/>
<protein>
    <submittedName>
        <fullName evidence="2">Uncharacterized protein</fullName>
    </submittedName>
</protein>
<dbReference type="PROSITE" id="PS01094">
    <property type="entry name" value="UPF0076"/>
    <property type="match status" value="1"/>
</dbReference>
<proteinExistence type="inferred from homology"/>
<dbReference type="Proteomes" id="UP000023541">
    <property type="component" value="Unassembled WGS sequence"/>
</dbReference>
<evidence type="ECO:0000256" key="1">
    <source>
        <dbReference type="ARBA" id="ARBA00010552"/>
    </source>
</evidence>
<dbReference type="CDD" id="cd00448">
    <property type="entry name" value="YjgF_YER057c_UK114_family"/>
    <property type="match status" value="1"/>
</dbReference>
<keyword evidence="3" id="KW-1185">Reference proteome</keyword>
<dbReference type="GO" id="GO:0019239">
    <property type="term" value="F:deaminase activity"/>
    <property type="evidence" value="ECO:0007669"/>
    <property type="project" value="TreeGrafter"/>
</dbReference>
<dbReference type="Pfam" id="PF01042">
    <property type="entry name" value="Ribonuc_L-PSP"/>
    <property type="match status" value="1"/>
</dbReference>
<evidence type="ECO:0000313" key="3">
    <source>
        <dbReference type="Proteomes" id="UP000023541"/>
    </source>
</evidence>
<evidence type="ECO:0000313" key="2">
    <source>
        <dbReference type="EMBL" id="EZH74994.1"/>
    </source>
</evidence>
<dbReference type="STRING" id="1317122.ATO12_09695"/>
<dbReference type="PANTHER" id="PTHR11803:SF58">
    <property type="entry name" value="PROTEIN HMF1-RELATED"/>
    <property type="match status" value="1"/>
</dbReference>
<dbReference type="PANTHER" id="PTHR11803">
    <property type="entry name" value="2-IMINOBUTANOATE/2-IMINOPROPANOATE DEAMINASE RIDA"/>
    <property type="match status" value="1"/>
</dbReference>
<reference evidence="2 3" key="1">
    <citation type="submission" date="2014-04" db="EMBL/GenBank/DDBJ databases">
        <title>Aquimarina sp. 22II-S11-z7 Genome Sequencing.</title>
        <authorList>
            <person name="Lai Q."/>
        </authorList>
    </citation>
    <scope>NUCLEOTIDE SEQUENCE [LARGE SCALE GENOMIC DNA]</scope>
    <source>
        <strain evidence="2 3">22II-S11-z7</strain>
    </source>
</reference>
<dbReference type="eggNOG" id="COG0251">
    <property type="taxonomic scope" value="Bacteria"/>
</dbReference>
<accession>A0A023BYG5</accession>
<name>A0A023BYG5_9FLAO</name>
<comment type="similarity">
    <text evidence="1">Belongs to the RutC family.</text>
</comment>
<dbReference type="EMBL" id="AQRA01000002">
    <property type="protein sequence ID" value="EZH74994.1"/>
    <property type="molecule type" value="Genomic_DNA"/>
</dbReference>
<sequence length="125" mass="13830">MKTNEALHIPKSNGHYAMWVEHKGTLYLSGQLPIHPITKEVPVGIEAQIKLLLQNIESTLKEAGSSKNHIIRNEVFINDVAHWATVDKVYADFFGDHKPARAVVGNAELHLGCLIEIVTTAAIIE</sequence>
<dbReference type="InterPro" id="IPR006175">
    <property type="entry name" value="YjgF/YER057c/UK114"/>
</dbReference>
<dbReference type="SUPFAM" id="SSF55298">
    <property type="entry name" value="YjgF-like"/>
    <property type="match status" value="1"/>
</dbReference>
<dbReference type="InterPro" id="IPR035959">
    <property type="entry name" value="RutC-like_sf"/>
</dbReference>
<dbReference type="GO" id="GO:0005829">
    <property type="term" value="C:cytosol"/>
    <property type="evidence" value="ECO:0007669"/>
    <property type="project" value="TreeGrafter"/>
</dbReference>
<dbReference type="OrthoDB" id="9803101at2"/>
<organism evidence="2 3">
    <name type="scientific">Aquimarina atlantica</name>
    <dbReference type="NCBI Taxonomy" id="1317122"/>
    <lineage>
        <taxon>Bacteria</taxon>
        <taxon>Pseudomonadati</taxon>
        <taxon>Bacteroidota</taxon>
        <taxon>Flavobacteriia</taxon>
        <taxon>Flavobacteriales</taxon>
        <taxon>Flavobacteriaceae</taxon>
        <taxon>Aquimarina</taxon>
    </lineage>
</organism>